<dbReference type="EMBL" id="CZAI01000001">
    <property type="protein sequence ID" value="CUO58420.1"/>
    <property type="molecule type" value="Genomic_DNA"/>
</dbReference>
<name>A0A174GBZ6_9BACE</name>
<reference evidence="2 3" key="1">
    <citation type="submission" date="2015-09" db="EMBL/GenBank/DDBJ databases">
        <authorList>
            <consortium name="Pathogen Informatics"/>
        </authorList>
    </citation>
    <scope>NUCLEOTIDE SEQUENCE [LARGE SCALE GENOMIC DNA]</scope>
    <source>
        <strain evidence="2 3">2789STDY5834880</strain>
    </source>
</reference>
<keyword evidence="2" id="KW-0808">Transferase</keyword>
<feature type="compositionally biased region" description="Polar residues" evidence="1">
    <location>
        <begin position="169"/>
        <end position="201"/>
    </location>
</feature>
<feature type="compositionally biased region" description="Basic and acidic residues" evidence="1">
    <location>
        <begin position="204"/>
        <end position="218"/>
    </location>
</feature>
<dbReference type="Pfam" id="PF14297">
    <property type="entry name" value="Lin1244_N"/>
    <property type="match status" value="1"/>
</dbReference>
<accession>A0A174GBZ6</accession>
<evidence type="ECO:0000313" key="2">
    <source>
        <dbReference type="EMBL" id="CUO58420.1"/>
    </source>
</evidence>
<dbReference type="AlphaFoldDB" id="A0A174GBZ6"/>
<dbReference type="RefSeq" id="WP_055169794.1">
    <property type="nucleotide sequence ID" value="NZ_CP081920.1"/>
</dbReference>
<feature type="region of interest" description="Disordered" evidence="1">
    <location>
        <begin position="134"/>
        <end position="232"/>
    </location>
</feature>
<dbReference type="Proteomes" id="UP000095657">
    <property type="component" value="Unassembled WGS sequence"/>
</dbReference>
<dbReference type="STRING" id="47678.ERS852494_00249"/>
<proteinExistence type="predicted"/>
<dbReference type="PANTHER" id="PTHR39196:SF1">
    <property type="entry name" value="PRIMOSOME, DNAD SUBUNIT"/>
    <property type="match status" value="1"/>
</dbReference>
<dbReference type="GO" id="GO:0016740">
    <property type="term" value="F:transferase activity"/>
    <property type="evidence" value="ECO:0007669"/>
    <property type="project" value="UniProtKB-KW"/>
</dbReference>
<evidence type="ECO:0000313" key="3">
    <source>
        <dbReference type="Proteomes" id="UP000095657"/>
    </source>
</evidence>
<gene>
    <name evidence="2" type="ORF">ERS852494_00249</name>
</gene>
<sequence>MARIKKKGLDYFPLNTDFIHDRAVRRLMKREGDSALGILVEILSYIYAGEGYYVRADRLFYEDLSAGLYEKSADDVERIVRLAVEYGLFDAVLFERSCILTSVEIQRQYLFSTRRRSISHLEVGYCLLADDEPADNKDDAKGTPAVKSEKQGHGEGITRGDNVTFIPENVTSGTHSIAQNSTAQHSVAQQSKEQPHFNSPLETAGEKAEGKKIGKEEISSGSSCGRDAPCSGKRKKWTQETIDGLLPPADGTSRNYAGLLDNLRSYGIPPSEQYAIILKSNFGAIGGAIWQGIATLRGSGGKIKLPGRYLLSVVSRKEEAAVS</sequence>
<evidence type="ECO:0000256" key="1">
    <source>
        <dbReference type="SAM" id="MobiDB-lite"/>
    </source>
</evidence>
<organism evidence="2 3">
    <name type="scientific">Bacteroides caccae</name>
    <dbReference type="NCBI Taxonomy" id="47678"/>
    <lineage>
        <taxon>Bacteria</taxon>
        <taxon>Pseudomonadati</taxon>
        <taxon>Bacteroidota</taxon>
        <taxon>Bacteroidia</taxon>
        <taxon>Bacteroidales</taxon>
        <taxon>Bacteroidaceae</taxon>
        <taxon>Bacteroides</taxon>
    </lineage>
</organism>
<dbReference type="PANTHER" id="PTHR39196">
    <property type="entry name" value="PRIMOSOME, DNAD SUBUNIT"/>
    <property type="match status" value="1"/>
</dbReference>
<protein>
    <submittedName>
        <fullName evidence="2">Asp-tRNAAsn/Glu-tRNAGln amidotransferase B subunit</fullName>
    </submittedName>
</protein>
<dbReference type="InterPro" id="IPR025400">
    <property type="entry name" value="Lin1244/Lin1753-like_N"/>
</dbReference>
<feature type="compositionally biased region" description="Basic and acidic residues" evidence="1">
    <location>
        <begin position="134"/>
        <end position="158"/>
    </location>
</feature>